<proteinExistence type="predicted"/>
<dbReference type="Proteomes" id="UP000499080">
    <property type="component" value="Unassembled WGS sequence"/>
</dbReference>
<comment type="caution">
    <text evidence="1">The sequence shown here is derived from an EMBL/GenBank/DDBJ whole genome shotgun (WGS) entry which is preliminary data.</text>
</comment>
<reference evidence="1 2" key="1">
    <citation type="journal article" date="2019" name="Sci. Rep.">
        <title>Orb-weaving spider Araneus ventricosus genome elucidates the spidroin gene catalogue.</title>
        <authorList>
            <person name="Kono N."/>
            <person name="Nakamura H."/>
            <person name="Ohtoshi R."/>
            <person name="Moran D.A.P."/>
            <person name="Shinohara A."/>
            <person name="Yoshida Y."/>
            <person name="Fujiwara M."/>
            <person name="Mori M."/>
            <person name="Tomita M."/>
            <person name="Arakawa K."/>
        </authorList>
    </citation>
    <scope>NUCLEOTIDE SEQUENCE [LARGE SCALE GENOMIC DNA]</scope>
</reference>
<protein>
    <submittedName>
        <fullName evidence="1">Uncharacterized protein</fullName>
    </submittedName>
</protein>
<keyword evidence="2" id="KW-1185">Reference proteome</keyword>
<accession>A0A4Y2J0H1</accession>
<evidence type="ECO:0000313" key="2">
    <source>
        <dbReference type="Proteomes" id="UP000499080"/>
    </source>
</evidence>
<name>A0A4Y2J0H1_ARAVE</name>
<gene>
    <name evidence="1" type="ORF">AVEN_155181_1</name>
</gene>
<sequence length="109" mass="12865">MLHYPLHLWRLKYRHLLLEKYIVPYNPWLIKNSMPYVYEGHDAASVRVQTNDSLLNNDEYLTFLDGRYISASEAMWRLNEFSLSEKSHVGNHEIVRSLAKPTASGKTKW</sequence>
<dbReference type="AlphaFoldDB" id="A0A4Y2J0H1"/>
<dbReference type="EMBL" id="BGPR01108374">
    <property type="protein sequence ID" value="GBM82642.1"/>
    <property type="molecule type" value="Genomic_DNA"/>
</dbReference>
<organism evidence="1 2">
    <name type="scientific">Araneus ventricosus</name>
    <name type="common">Orbweaver spider</name>
    <name type="synonym">Epeira ventricosa</name>
    <dbReference type="NCBI Taxonomy" id="182803"/>
    <lineage>
        <taxon>Eukaryota</taxon>
        <taxon>Metazoa</taxon>
        <taxon>Ecdysozoa</taxon>
        <taxon>Arthropoda</taxon>
        <taxon>Chelicerata</taxon>
        <taxon>Arachnida</taxon>
        <taxon>Araneae</taxon>
        <taxon>Araneomorphae</taxon>
        <taxon>Entelegynae</taxon>
        <taxon>Araneoidea</taxon>
        <taxon>Araneidae</taxon>
        <taxon>Araneus</taxon>
    </lineage>
</organism>
<evidence type="ECO:0000313" key="1">
    <source>
        <dbReference type="EMBL" id="GBM82642.1"/>
    </source>
</evidence>